<evidence type="ECO:0000259" key="2">
    <source>
        <dbReference type="SMART" id="SM00900"/>
    </source>
</evidence>
<protein>
    <submittedName>
        <fullName evidence="3">FMN-binding domain protein</fullName>
    </submittedName>
</protein>
<evidence type="ECO:0000256" key="1">
    <source>
        <dbReference type="SAM" id="SignalP"/>
    </source>
</evidence>
<sequence>MKRTLVLIGSMLVILTFVTACGGKSAFPKASDNVAVAEEGAFDAHGWKAKIAITFDGDTITKVQFDELNKKGDLKSQDKTYTSQMESATGVTPAAANEQLAASLVETQDLSKVDTVTGATDTTTRFKELAEKALSSR</sequence>
<feature type="domain" description="FMN-binding" evidence="2">
    <location>
        <begin position="46"/>
        <end position="137"/>
    </location>
</feature>
<accession>E1R130</accession>
<dbReference type="EMBL" id="CP002116">
    <property type="protein sequence ID" value="ADK80279.1"/>
    <property type="molecule type" value="Genomic_DNA"/>
</dbReference>
<gene>
    <name evidence="3" type="ordered locus">Spirs_1149</name>
</gene>
<name>E1R130_SEDSS</name>
<dbReference type="HOGENOM" id="CLU_119924_1_2_12"/>
<dbReference type="Gene3D" id="3.90.1010.20">
    <property type="match status" value="1"/>
</dbReference>
<evidence type="ECO:0000313" key="3">
    <source>
        <dbReference type="EMBL" id="ADK80279.1"/>
    </source>
</evidence>
<keyword evidence="1" id="KW-0732">Signal</keyword>
<feature type="signal peptide" evidence="1">
    <location>
        <begin position="1"/>
        <end position="22"/>
    </location>
</feature>
<dbReference type="GO" id="GO:0010181">
    <property type="term" value="F:FMN binding"/>
    <property type="evidence" value="ECO:0007669"/>
    <property type="project" value="InterPro"/>
</dbReference>
<reference evidence="3 4" key="1">
    <citation type="journal article" date="2010" name="Stand. Genomic Sci.">
        <title>Complete genome sequence of Spirochaeta smaragdinae type strain (SEBR 4228).</title>
        <authorList>
            <person name="Mavromatis K."/>
            <person name="Yasawong M."/>
            <person name="Chertkov O."/>
            <person name="Lapidus A."/>
            <person name="Lucas S."/>
            <person name="Nolan M."/>
            <person name="Del Rio T.G."/>
            <person name="Tice H."/>
            <person name="Cheng J.F."/>
            <person name="Pitluck S."/>
            <person name="Liolios K."/>
            <person name="Ivanova N."/>
            <person name="Tapia R."/>
            <person name="Han C."/>
            <person name="Bruce D."/>
            <person name="Goodwin L."/>
            <person name="Pati A."/>
            <person name="Chen A."/>
            <person name="Palaniappan K."/>
            <person name="Land M."/>
            <person name="Hauser L."/>
            <person name="Chang Y.J."/>
            <person name="Jeffries C.D."/>
            <person name="Detter J.C."/>
            <person name="Rohde M."/>
            <person name="Brambilla E."/>
            <person name="Spring S."/>
            <person name="Goker M."/>
            <person name="Sikorski J."/>
            <person name="Woyke T."/>
            <person name="Bristow J."/>
            <person name="Eisen J.A."/>
            <person name="Markowitz V."/>
            <person name="Hugenholtz P."/>
            <person name="Klenk H.P."/>
            <person name="Kyrpides N.C."/>
        </authorList>
    </citation>
    <scope>NUCLEOTIDE SEQUENCE [LARGE SCALE GENOMIC DNA]</scope>
    <source>
        <strain evidence="4">DSM 11293 / JCM 15392 / SEBR 4228</strain>
    </source>
</reference>
<dbReference type="PROSITE" id="PS51257">
    <property type="entry name" value="PROKAR_LIPOPROTEIN"/>
    <property type="match status" value="1"/>
</dbReference>
<dbReference type="eggNOG" id="COG4939">
    <property type="taxonomic scope" value="Bacteria"/>
</dbReference>
<keyword evidence="4" id="KW-1185">Reference proteome</keyword>
<dbReference type="OrthoDB" id="1937675at2"/>
<feature type="chain" id="PRO_5003150538" evidence="1">
    <location>
        <begin position="23"/>
        <end position="137"/>
    </location>
</feature>
<dbReference type="GO" id="GO:0016020">
    <property type="term" value="C:membrane"/>
    <property type="evidence" value="ECO:0007669"/>
    <property type="project" value="InterPro"/>
</dbReference>
<evidence type="ECO:0000313" key="4">
    <source>
        <dbReference type="Proteomes" id="UP000002318"/>
    </source>
</evidence>
<dbReference type="Pfam" id="PF04205">
    <property type="entry name" value="FMN_bind"/>
    <property type="match status" value="1"/>
</dbReference>
<dbReference type="AlphaFoldDB" id="E1R130"/>
<proteinExistence type="predicted"/>
<dbReference type="KEGG" id="ssm:Spirs_1149"/>
<dbReference type="Proteomes" id="UP000002318">
    <property type="component" value="Chromosome"/>
</dbReference>
<dbReference type="SMART" id="SM00900">
    <property type="entry name" value="FMN_bind"/>
    <property type="match status" value="1"/>
</dbReference>
<dbReference type="STRING" id="573413.Spirs_1149"/>
<organism evidence="3 4">
    <name type="scientific">Sediminispirochaeta smaragdinae (strain DSM 11293 / JCM 15392 / SEBR 4228)</name>
    <name type="common">Spirochaeta smaragdinae</name>
    <dbReference type="NCBI Taxonomy" id="573413"/>
    <lineage>
        <taxon>Bacteria</taxon>
        <taxon>Pseudomonadati</taxon>
        <taxon>Spirochaetota</taxon>
        <taxon>Spirochaetia</taxon>
        <taxon>Spirochaetales</taxon>
        <taxon>Spirochaetaceae</taxon>
        <taxon>Sediminispirochaeta</taxon>
    </lineage>
</organism>
<dbReference type="InterPro" id="IPR007329">
    <property type="entry name" value="FMN-bd"/>
</dbReference>
<dbReference type="RefSeq" id="WP_013253743.1">
    <property type="nucleotide sequence ID" value="NC_014364.1"/>
</dbReference>